<dbReference type="AlphaFoldDB" id="A0AAV5V454"/>
<gene>
    <name evidence="1" type="ORF">PFISCL1PPCAC_4430</name>
</gene>
<name>A0AAV5V454_9BILA</name>
<feature type="non-terminal residue" evidence="1">
    <location>
        <position position="1"/>
    </location>
</feature>
<dbReference type="Gene3D" id="3.30.160.60">
    <property type="entry name" value="Classic Zinc Finger"/>
    <property type="match status" value="1"/>
</dbReference>
<reference evidence="1" key="1">
    <citation type="submission" date="2023-10" db="EMBL/GenBank/DDBJ databases">
        <title>Genome assembly of Pristionchus species.</title>
        <authorList>
            <person name="Yoshida K."/>
            <person name="Sommer R.J."/>
        </authorList>
    </citation>
    <scope>NUCLEOTIDE SEQUENCE</scope>
    <source>
        <strain evidence="1">RS5133</strain>
    </source>
</reference>
<protein>
    <recommendedName>
        <fullName evidence="3">C2H2-type domain-containing protein</fullName>
    </recommendedName>
</protein>
<keyword evidence="2" id="KW-1185">Reference proteome</keyword>
<dbReference type="EMBL" id="BTSY01000002">
    <property type="protein sequence ID" value="GMT13133.1"/>
    <property type="molecule type" value="Genomic_DNA"/>
</dbReference>
<evidence type="ECO:0000313" key="1">
    <source>
        <dbReference type="EMBL" id="GMT13133.1"/>
    </source>
</evidence>
<evidence type="ECO:0000313" key="2">
    <source>
        <dbReference type="Proteomes" id="UP001432322"/>
    </source>
</evidence>
<accession>A0AAV5V454</accession>
<organism evidence="1 2">
    <name type="scientific">Pristionchus fissidentatus</name>
    <dbReference type="NCBI Taxonomy" id="1538716"/>
    <lineage>
        <taxon>Eukaryota</taxon>
        <taxon>Metazoa</taxon>
        <taxon>Ecdysozoa</taxon>
        <taxon>Nematoda</taxon>
        <taxon>Chromadorea</taxon>
        <taxon>Rhabditida</taxon>
        <taxon>Rhabditina</taxon>
        <taxon>Diplogasteromorpha</taxon>
        <taxon>Diplogasteroidea</taxon>
        <taxon>Neodiplogasteridae</taxon>
        <taxon>Pristionchus</taxon>
    </lineage>
</organism>
<sequence>ITLDALDCSMKGQSNISKFAYAFSILMNELRGSIIGSAEHWSDTGITIADDLMAGIVKEEDIFNDEKANRPLYYDPLDSMFPSEVKTEKTESEDMEEQPLGLVDEPAVNVQGRPRKRAKRVYQPKPTPPIHRFPHGTLCPYCEWKVSSLRGFKRHVQFHHPDMLSSQALIYVCDACEFKSARAYETIDHWNESGDCREKGLRFDYAAAKKALRLWLAAKRK</sequence>
<comment type="caution">
    <text evidence="1">The sequence shown here is derived from an EMBL/GenBank/DDBJ whole genome shotgun (WGS) entry which is preliminary data.</text>
</comment>
<evidence type="ECO:0008006" key="3">
    <source>
        <dbReference type="Google" id="ProtNLM"/>
    </source>
</evidence>
<dbReference type="Proteomes" id="UP001432322">
    <property type="component" value="Unassembled WGS sequence"/>
</dbReference>
<proteinExistence type="predicted"/>